<evidence type="ECO:0000313" key="1">
    <source>
        <dbReference type="EMBL" id="KAK0412146.1"/>
    </source>
</evidence>
<proteinExistence type="predicted"/>
<protein>
    <submittedName>
        <fullName evidence="1">Uncharacterized protein</fullName>
    </submittedName>
</protein>
<gene>
    <name evidence="1" type="ORF">QR680_006059</name>
</gene>
<reference evidence="1" key="1">
    <citation type="submission" date="2023-06" db="EMBL/GenBank/DDBJ databases">
        <title>Genomic analysis of the entomopathogenic nematode Steinernema hermaphroditum.</title>
        <authorList>
            <person name="Schwarz E.M."/>
            <person name="Heppert J.K."/>
            <person name="Baniya A."/>
            <person name="Schwartz H.T."/>
            <person name="Tan C.-H."/>
            <person name="Antoshechkin I."/>
            <person name="Sternberg P.W."/>
            <person name="Goodrich-Blair H."/>
            <person name="Dillman A.R."/>
        </authorList>
    </citation>
    <scope>NUCLEOTIDE SEQUENCE</scope>
    <source>
        <strain evidence="1">PS9179</strain>
        <tissue evidence="1">Whole animal</tissue>
    </source>
</reference>
<dbReference type="Proteomes" id="UP001175271">
    <property type="component" value="Unassembled WGS sequence"/>
</dbReference>
<organism evidence="1 2">
    <name type="scientific">Steinernema hermaphroditum</name>
    <dbReference type="NCBI Taxonomy" id="289476"/>
    <lineage>
        <taxon>Eukaryota</taxon>
        <taxon>Metazoa</taxon>
        <taxon>Ecdysozoa</taxon>
        <taxon>Nematoda</taxon>
        <taxon>Chromadorea</taxon>
        <taxon>Rhabditida</taxon>
        <taxon>Tylenchina</taxon>
        <taxon>Panagrolaimomorpha</taxon>
        <taxon>Strongyloidoidea</taxon>
        <taxon>Steinernematidae</taxon>
        <taxon>Steinernema</taxon>
    </lineage>
</organism>
<comment type="caution">
    <text evidence="1">The sequence shown here is derived from an EMBL/GenBank/DDBJ whole genome shotgun (WGS) entry which is preliminary data.</text>
</comment>
<keyword evidence="2" id="KW-1185">Reference proteome</keyword>
<dbReference type="EMBL" id="JAUCMV010000003">
    <property type="protein sequence ID" value="KAK0412146.1"/>
    <property type="molecule type" value="Genomic_DNA"/>
</dbReference>
<dbReference type="AlphaFoldDB" id="A0AA39HU82"/>
<accession>A0AA39HU82</accession>
<evidence type="ECO:0000313" key="2">
    <source>
        <dbReference type="Proteomes" id="UP001175271"/>
    </source>
</evidence>
<name>A0AA39HU82_9BILA</name>
<sequence>MDTPANKKLFTPSIQMTPFMGTPFHFCSPFLNLDTPIQPTPRRKMMLKALLRPEAAGASPSPVLEPACVNYPETPRKASTYLWELRGIRKEINDPEDGPCAIVDWEHSDVPERHFKRSRHAMKMLEKWDQQKKKKLQIRDISYNIVSDNREAKLRRSDRIAANNNGDSDEIYCAMEGSDQKPTFKKLSDVLKLKGSYHRYHMWEILEARMIQHITNPDDDMEEL</sequence>